<dbReference type="PANTHER" id="PTHR12169">
    <property type="entry name" value="ATPASE N2B"/>
    <property type="match status" value="1"/>
</dbReference>
<name>A0A0B7MVR7_9FUNG</name>
<dbReference type="STRING" id="35722.A0A0B7MVR7"/>
<keyword evidence="3" id="KW-0067">ATP-binding</keyword>
<protein>
    <recommendedName>
        <fullName evidence="6">AAA+ ATPase domain-containing protein</fullName>
    </recommendedName>
</protein>
<dbReference type="GO" id="GO:0016887">
    <property type="term" value="F:ATP hydrolysis activity"/>
    <property type="evidence" value="ECO:0007669"/>
    <property type="project" value="InterPro"/>
</dbReference>
<dbReference type="NCBIfam" id="NF040713">
    <property type="entry name" value="ZapE"/>
    <property type="match status" value="1"/>
</dbReference>
<dbReference type="EMBL" id="LN721303">
    <property type="protein sequence ID" value="CEP09227.1"/>
    <property type="molecule type" value="Genomic_DNA"/>
</dbReference>
<dbReference type="GO" id="GO:0005739">
    <property type="term" value="C:mitochondrion"/>
    <property type="evidence" value="ECO:0007669"/>
    <property type="project" value="TreeGrafter"/>
</dbReference>
<dbReference type="Proteomes" id="UP000054107">
    <property type="component" value="Unassembled WGS sequence"/>
</dbReference>
<dbReference type="Pfam" id="PF03969">
    <property type="entry name" value="AFG1_ATPase"/>
    <property type="match status" value="1"/>
</dbReference>
<organism evidence="4 5">
    <name type="scientific">Parasitella parasitica</name>
    <dbReference type="NCBI Taxonomy" id="35722"/>
    <lineage>
        <taxon>Eukaryota</taxon>
        <taxon>Fungi</taxon>
        <taxon>Fungi incertae sedis</taxon>
        <taxon>Mucoromycota</taxon>
        <taxon>Mucoromycotina</taxon>
        <taxon>Mucoromycetes</taxon>
        <taxon>Mucorales</taxon>
        <taxon>Mucorineae</taxon>
        <taxon>Mucoraceae</taxon>
        <taxon>Parasitella</taxon>
    </lineage>
</organism>
<keyword evidence="2" id="KW-0547">Nucleotide-binding</keyword>
<evidence type="ECO:0000313" key="5">
    <source>
        <dbReference type="Proteomes" id="UP000054107"/>
    </source>
</evidence>
<dbReference type="OrthoDB" id="548867at2759"/>
<dbReference type="InterPro" id="IPR027417">
    <property type="entry name" value="P-loop_NTPase"/>
</dbReference>
<evidence type="ECO:0000313" key="4">
    <source>
        <dbReference type="EMBL" id="CEP09227.1"/>
    </source>
</evidence>
<evidence type="ECO:0000256" key="2">
    <source>
        <dbReference type="ARBA" id="ARBA00022741"/>
    </source>
</evidence>
<evidence type="ECO:0000256" key="1">
    <source>
        <dbReference type="ARBA" id="ARBA00010322"/>
    </source>
</evidence>
<keyword evidence="5" id="KW-1185">Reference proteome</keyword>
<sequence length="486" mass="56116">MLRTTLRTIPKNYRLLPSSSRLVYPAVSTATSLTIKRLQSSLTVETNYEEEPQTQDTNTGKKRLVGLLTCGLFLVSPLRRYDEITNNGLVRSDPDQRRVVAKLDDLWYELRQYKPKPYKEQGKSRSWGRWFGYGNQEHNLIPVDHNVPKSLYVYGNVGTGKTMVMDLFFDTLAITRKRRVHFHAFMLDVHQRIHQIKSKFPALADPLAPIADDLVREAYVICFDEFQVTDIADAMILRNLFEELFRRGVVLVTTSNRHPTELYKNGIQRTSFLPCIDLLMSRCDVLCLDSGTDYRKVERAQSRVFFHPLNRDTQLKIDQLTQRLTHGQRMTPKDLFFLSRTLTIPQQVNGVAKMRFSDVCAQPLSAADYLEIVKNFHTVILTDIPRMTMKHRAEARRFITFIDAMYESHVTLVASAENSILEIFNADEGQEDLEDQMRAMQEGLDVSDISSPLFTGQEEAFAFQRALSRLIQMQSTEWVREEVKMG</sequence>
<evidence type="ECO:0008006" key="6">
    <source>
        <dbReference type="Google" id="ProtNLM"/>
    </source>
</evidence>
<dbReference type="InterPro" id="IPR005654">
    <property type="entry name" value="ATPase_AFG1-like"/>
</dbReference>
<dbReference type="PANTHER" id="PTHR12169:SF6">
    <property type="entry name" value="AFG1-LIKE ATPASE"/>
    <property type="match status" value="1"/>
</dbReference>
<dbReference type="Gene3D" id="3.40.50.300">
    <property type="entry name" value="P-loop containing nucleotide triphosphate hydrolases"/>
    <property type="match status" value="1"/>
</dbReference>
<dbReference type="GO" id="GO:0005524">
    <property type="term" value="F:ATP binding"/>
    <property type="evidence" value="ECO:0007669"/>
    <property type="project" value="UniProtKB-KW"/>
</dbReference>
<reference evidence="4 5" key="1">
    <citation type="submission" date="2014-09" db="EMBL/GenBank/DDBJ databases">
        <authorList>
            <person name="Ellenberger Sabrina"/>
        </authorList>
    </citation>
    <scope>NUCLEOTIDE SEQUENCE [LARGE SCALE GENOMIC DNA]</scope>
    <source>
        <strain evidence="4 5">CBS 412.66</strain>
    </source>
</reference>
<comment type="similarity">
    <text evidence="1">Belongs to the AFG1 ATPase family.</text>
</comment>
<dbReference type="AlphaFoldDB" id="A0A0B7MVR7"/>
<accession>A0A0B7MVR7</accession>
<gene>
    <name evidence="4" type="primary">PARPA_02704.1 scaffold 5218</name>
</gene>
<dbReference type="SUPFAM" id="SSF52540">
    <property type="entry name" value="P-loop containing nucleoside triphosphate hydrolases"/>
    <property type="match status" value="1"/>
</dbReference>
<evidence type="ECO:0000256" key="3">
    <source>
        <dbReference type="ARBA" id="ARBA00022840"/>
    </source>
</evidence>
<proteinExistence type="inferred from homology"/>